<evidence type="ECO:0000313" key="1">
    <source>
        <dbReference type="EMBL" id="GAO28971.1"/>
    </source>
</evidence>
<dbReference type="InterPro" id="IPR011990">
    <property type="entry name" value="TPR-like_helical_dom_sf"/>
</dbReference>
<evidence type="ECO:0000313" key="2">
    <source>
        <dbReference type="Proteomes" id="UP000032900"/>
    </source>
</evidence>
<organism evidence="1 2">
    <name type="scientific">Geofilum rubicundum JCM 15548</name>
    <dbReference type="NCBI Taxonomy" id="1236989"/>
    <lineage>
        <taxon>Bacteria</taxon>
        <taxon>Pseudomonadati</taxon>
        <taxon>Bacteroidota</taxon>
        <taxon>Bacteroidia</taxon>
        <taxon>Marinilabiliales</taxon>
        <taxon>Marinilabiliaceae</taxon>
        <taxon>Geofilum</taxon>
    </lineage>
</organism>
<accession>A0A0E9LV28</accession>
<dbReference type="Proteomes" id="UP000032900">
    <property type="component" value="Unassembled WGS sequence"/>
</dbReference>
<dbReference type="SUPFAM" id="SSF48452">
    <property type="entry name" value="TPR-like"/>
    <property type="match status" value="1"/>
</dbReference>
<name>A0A0E9LV28_9BACT</name>
<protein>
    <submittedName>
        <fullName evidence="1">Uncharacterized protein</fullName>
    </submittedName>
</protein>
<reference evidence="1 2" key="1">
    <citation type="journal article" date="2015" name="Microbes Environ.">
        <title>Distribution and evolution of nitrogen fixation genes in the phylum bacteroidetes.</title>
        <authorList>
            <person name="Inoue J."/>
            <person name="Oshima K."/>
            <person name="Suda W."/>
            <person name="Sakamoto M."/>
            <person name="Iino T."/>
            <person name="Noda S."/>
            <person name="Hongoh Y."/>
            <person name="Hattori M."/>
            <person name="Ohkuma M."/>
        </authorList>
    </citation>
    <scope>NUCLEOTIDE SEQUENCE [LARGE SCALE GENOMIC DNA]</scope>
    <source>
        <strain evidence="1">JCM 15548</strain>
    </source>
</reference>
<dbReference type="AlphaFoldDB" id="A0A0E9LV28"/>
<sequence>MYRIVVTVIWWSVIQGLGYSQPVRQKTDSLTYQLYLSQEWKPLMRETRRSLHQGIDFFYLRVRAGIAAYELKKYRLAAHHLSKAYKKNSSDEFVNYWYYYSLVMSGRKDEANRLAMRFSDDYLSSMDIRKQTGVNSILAEVQISDNSEIEALLDENIAGAYNYLGYRNVADRQVYKAFGIDHRVSGRVYAFHGVSHLGISRMQLFQSPLTRINIQHESTTTQYQYYLQGRYLFDHGWMVTSSASLLWGEAVSHWFSYSSEGVPRLNRNIYAINDYVLNAGIAKELRWLRPKLSLSAGEISGTKQWQIDGQVIVYPLGNTNLYLTSDLSRYHDNGTDKNHHVFSQKLSIKTGPLWLTGEWVTGNIRNFSASDGYIVYNMSETIKGIAGITAWIPLFNNRFDITGRYRITDKEGLTFIYANTVDYQMAKYLFSEKSFLISLRYNL</sequence>
<gene>
    <name evidence="1" type="ORF">JCM15548_11120</name>
</gene>
<dbReference type="STRING" id="1236989.JCM15548_11120"/>
<dbReference type="Gene3D" id="1.25.40.10">
    <property type="entry name" value="Tetratricopeptide repeat domain"/>
    <property type="match status" value="1"/>
</dbReference>
<dbReference type="EMBL" id="BAZW01000006">
    <property type="protein sequence ID" value="GAO28971.1"/>
    <property type="molecule type" value="Genomic_DNA"/>
</dbReference>
<keyword evidence="2" id="KW-1185">Reference proteome</keyword>
<dbReference type="RefSeq" id="WP_062122739.1">
    <property type="nucleotide sequence ID" value="NZ_BAZW01000006.1"/>
</dbReference>
<proteinExistence type="predicted"/>
<comment type="caution">
    <text evidence="1">The sequence shown here is derived from an EMBL/GenBank/DDBJ whole genome shotgun (WGS) entry which is preliminary data.</text>
</comment>
<dbReference type="OrthoDB" id="819143at2"/>